<dbReference type="PROSITE" id="PS51664">
    <property type="entry name" value="YCAO"/>
    <property type="match status" value="1"/>
</dbReference>
<feature type="domain" description="YcaO" evidence="1">
    <location>
        <begin position="69"/>
        <end position="401"/>
    </location>
</feature>
<gene>
    <name evidence="2" type="ORF">SGA01_74030</name>
</gene>
<dbReference type="PANTHER" id="PTHR37809">
    <property type="entry name" value="RIBOSOMAL PROTEIN S12 METHYLTHIOTRANSFERASE ACCESSORY FACTOR YCAO"/>
    <property type="match status" value="1"/>
</dbReference>
<evidence type="ECO:0000313" key="2">
    <source>
        <dbReference type="EMBL" id="GEB61798.1"/>
    </source>
</evidence>
<sequence>MNDGIRTTAPAPNILDRLEDLLVRRSGAISSLAPLDDFYNDESRGQGWVAQLPPNAHLPRGTAFLPRATGGRGRDRLARLKAVMEAAERVSLSTVPRESLTYGTAAELSDRLGPEAFPEPWRRSPVWARPQHWCRAVRIGAEEAGSVLVPAQLVYCPYREPDPEAMLWDPSSNGAAAAFSYGDAVARASREAFERHVILLAHYLHVGGEELDWTRLALDPGALLMGLEARTLGLRVRITCLVRTPFPVVVCVVTDPTRRFPALTTGSACGVTVEEAASSAVSEALHARRQARDFLTNVPPVAASGLETIEERVVYWGQPDAPGRLEYLFGDSTPLEGAYTRGYLDEGYAVDVTTPRLADAGVTVVKAVHPRLQPLFFAESEKLLLEEAHGSAASTDPHPYA</sequence>
<proteinExistence type="predicted"/>
<accession>A0A4Y3RXI3</accession>
<comment type="caution">
    <text evidence="2">The sequence shown here is derived from an EMBL/GenBank/DDBJ whole genome shotgun (WGS) entry which is preliminary data.</text>
</comment>
<dbReference type="AlphaFoldDB" id="A0A4Y3RXI3"/>
<dbReference type="OrthoDB" id="4056926at2"/>
<protein>
    <recommendedName>
        <fullName evidence="1">YcaO domain-containing protein</fullName>
    </recommendedName>
</protein>
<reference evidence="2 3" key="1">
    <citation type="submission" date="2019-06" db="EMBL/GenBank/DDBJ databases">
        <title>Whole genome shotgun sequence of Streptomyces gardneri NBRC 12865.</title>
        <authorList>
            <person name="Hosoyama A."/>
            <person name="Uohara A."/>
            <person name="Ohji S."/>
            <person name="Ichikawa N."/>
        </authorList>
    </citation>
    <scope>NUCLEOTIDE SEQUENCE [LARGE SCALE GENOMIC DNA]</scope>
    <source>
        <strain evidence="2 3">NBRC 12865</strain>
    </source>
</reference>
<dbReference type="InterPro" id="IPR003776">
    <property type="entry name" value="YcaO-like_dom"/>
</dbReference>
<dbReference type="Gene3D" id="3.30.160.660">
    <property type="match status" value="1"/>
</dbReference>
<dbReference type="Pfam" id="PF02624">
    <property type="entry name" value="YcaO"/>
    <property type="match status" value="1"/>
</dbReference>
<dbReference type="PANTHER" id="PTHR37809:SF1">
    <property type="entry name" value="RIBOSOMAL PROTEIN S12 METHYLTHIOTRANSFERASE ACCESSORY FACTOR YCAO"/>
    <property type="match status" value="1"/>
</dbReference>
<organism evidence="2 3">
    <name type="scientific">Streptomyces gardneri</name>
    <dbReference type="NCBI Taxonomy" id="66892"/>
    <lineage>
        <taxon>Bacteria</taxon>
        <taxon>Bacillati</taxon>
        <taxon>Actinomycetota</taxon>
        <taxon>Actinomycetes</taxon>
        <taxon>Kitasatosporales</taxon>
        <taxon>Streptomycetaceae</taxon>
        <taxon>Streptomyces</taxon>
    </lineage>
</organism>
<keyword evidence="3" id="KW-1185">Reference proteome</keyword>
<evidence type="ECO:0000313" key="3">
    <source>
        <dbReference type="Proteomes" id="UP000315226"/>
    </source>
</evidence>
<dbReference type="RefSeq" id="WP_141302397.1">
    <property type="nucleotide sequence ID" value="NZ_BJMN01000067.1"/>
</dbReference>
<name>A0A4Y3RXI3_9ACTN</name>
<evidence type="ECO:0000259" key="1">
    <source>
        <dbReference type="PROSITE" id="PS51664"/>
    </source>
</evidence>
<dbReference type="Proteomes" id="UP000315226">
    <property type="component" value="Unassembled WGS sequence"/>
</dbReference>
<dbReference type="EMBL" id="BJMN01000067">
    <property type="protein sequence ID" value="GEB61798.1"/>
    <property type="molecule type" value="Genomic_DNA"/>
</dbReference>